<feature type="region of interest" description="Disordered" evidence="1">
    <location>
        <begin position="1"/>
        <end position="29"/>
    </location>
</feature>
<organism evidence="2">
    <name type="scientific">marine metagenome</name>
    <dbReference type="NCBI Taxonomy" id="408172"/>
    <lineage>
        <taxon>unclassified sequences</taxon>
        <taxon>metagenomes</taxon>
        <taxon>ecological metagenomes</taxon>
    </lineage>
</organism>
<evidence type="ECO:0000313" key="2">
    <source>
        <dbReference type="EMBL" id="SVB47549.1"/>
    </source>
</evidence>
<name>A0A382EAX0_9ZZZZ</name>
<feature type="compositionally biased region" description="Polar residues" evidence="1">
    <location>
        <begin position="10"/>
        <end position="29"/>
    </location>
</feature>
<dbReference type="EMBL" id="UINC01043469">
    <property type="protein sequence ID" value="SVB47549.1"/>
    <property type="molecule type" value="Genomic_DNA"/>
</dbReference>
<proteinExistence type="predicted"/>
<accession>A0A382EAX0</accession>
<protein>
    <recommendedName>
        <fullName evidence="3">PAAR motif protein</fullName>
    </recommendedName>
</protein>
<dbReference type="Gene3D" id="2.60.200.60">
    <property type="match status" value="1"/>
</dbReference>
<evidence type="ECO:0008006" key="3">
    <source>
        <dbReference type="Google" id="ProtNLM"/>
    </source>
</evidence>
<evidence type="ECO:0000256" key="1">
    <source>
        <dbReference type="SAM" id="MobiDB-lite"/>
    </source>
</evidence>
<gene>
    <name evidence="2" type="ORF">METZ01_LOCUS200403</name>
</gene>
<reference evidence="2" key="1">
    <citation type="submission" date="2018-05" db="EMBL/GenBank/DDBJ databases">
        <authorList>
            <person name="Lanie J.A."/>
            <person name="Ng W.-L."/>
            <person name="Kazmierczak K.M."/>
            <person name="Andrzejewski T.M."/>
            <person name="Davidsen T.M."/>
            <person name="Wayne K.J."/>
            <person name="Tettelin H."/>
            <person name="Glass J.I."/>
            <person name="Rusch D."/>
            <person name="Podicherti R."/>
            <person name="Tsui H.-C.T."/>
            <person name="Winkler M.E."/>
        </authorList>
    </citation>
    <scope>NUCLEOTIDE SEQUENCE</scope>
</reference>
<sequence length="102" mass="9951">MADKVVRTGDTLSTGHGCTGTTTLASDNQDGTVHANGIDIAVVGAPTVSHAFPPDPPCTPHTAQLNAGSASVWINGIAVGRIGDSADAGAMTTGSPDVTAGP</sequence>
<dbReference type="AlphaFoldDB" id="A0A382EAX0"/>